<sequence>MPTSLGKDVIEPAVQAFSQGIRALGIDNGAAKGDIKITTSGPIIGEIAARLSGGYMSGWTFPLATGVEVTEAALNIAVGLPPGDLRPRRFDSSAERAFISIPGRVAEILGVQEARQVPGIAELFLRTAGGNRVDFPVNNIGKCGNIISKADSRNQAVAAAEEAVRKIFIRLAPNDGETNRFLFSRGEANSAFKAFSAHCPEVKKALQGLPAYCGEKGDLIQGKAGISILSLPNLARESDRDWHGFSMKSALDKVLGLYRRWTSG</sequence>
<dbReference type="Gene3D" id="3.30.470.20">
    <property type="entry name" value="ATP-grasp fold, B domain"/>
    <property type="match status" value="1"/>
</dbReference>
<gene>
    <name evidence="2" type="ORF">S03H2_46986</name>
</gene>
<dbReference type="InterPro" id="IPR040570">
    <property type="entry name" value="LAL_C2"/>
</dbReference>
<reference evidence="2" key="1">
    <citation type="journal article" date="2014" name="Front. Microbiol.">
        <title>High frequency of phylogenetically diverse reductive dehalogenase-homologous genes in deep subseafloor sedimentary metagenomes.</title>
        <authorList>
            <person name="Kawai M."/>
            <person name="Futagami T."/>
            <person name="Toyoda A."/>
            <person name="Takaki Y."/>
            <person name="Nishi S."/>
            <person name="Hori S."/>
            <person name="Arai W."/>
            <person name="Tsubouchi T."/>
            <person name="Morono Y."/>
            <person name="Uchiyama I."/>
            <person name="Ito T."/>
            <person name="Fujiyama A."/>
            <person name="Inagaki F."/>
            <person name="Takami H."/>
        </authorList>
    </citation>
    <scope>NUCLEOTIDE SEQUENCE</scope>
    <source>
        <strain evidence="2">Expedition CK06-06</strain>
    </source>
</reference>
<dbReference type="Pfam" id="PF18603">
    <property type="entry name" value="LAL_C2"/>
    <property type="match status" value="1"/>
</dbReference>
<evidence type="ECO:0000259" key="1">
    <source>
        <dbReference type="PROSITE" id="PS50975"/>
    </source>
</evidence>
<dbReference type="EMBL" id="BARU01029545">
    <property type="protein sequence ID" value="GAH68166.1"/>
    <property type="molecule type" value="Genomic_DNA"/>
</dbReference>
<accession>X1HDA7</accession>
<name>X1HDA7_9ZZZZ</name>
<comment type="caution">
    <text evidence="2">The sequence shown here is derived from an EMBL/GenBank/DDBJ whole genome shotgun (WGS) entry which is preliminary data.</text>
</comment>
<dbReference type="SUPFAM" id="SSF56059">
    <property type="entry name" value="Glutathione synthetase ATP-binding domain-like"/>
    <property type="match status" value="1"/>
</dbReference>
<protein>
    <recommendedName>
        <fullName evidence="1">ATP-grasp domain-containing protein</fullName>
    </recommendedName>
</protein>
<dbReference type="InterPro" id="IPR011761">
    <property type="entry name" value="ATP-grasp"/>
</dbReference>
<dbReference type="AlphaFoldDB" id="X1HDA7"/>
<evidence type="ECO:0000313" key="2">
    <source>
        <dbReference type="EMBL" id="GAH68166.1"/>
    </source>
</evidence>
<dbReference type="PROSITE" id="PS50975">
    <property type="entry name" value="ATP_GRASP"/>
    <property type="match status" value="1"/>
</dbReference>
<dbReference type="GO" id="GO:0046872">
    <property type="term" value="F:metal ion binding"/>
    <property type="evidence" value="ECO:0007669"/>
    <property type="project" value="InterPro"/>
</dbReference>
<organism evidence="2">
    <name type="scientific">marine sediment metagenome</name>
    <dbReference type="NCBI Taxonomy" id="412755"/>
    <lineage>
        <taxon>unclassified sequences</taxon>
        <taxon>metagenomes</taxon>
        <taxon>ecological metagenomes</taxon>
    </lineage>
</organism>
<feature type="non-terminal residue" evidence="2">
    <location>
        <position position="264"/>
    </location>
</feature>
<proteinExistence type="predicted"/>
<feature type="domain" description="ATP-grasp" evidence="1">
    <location>
        <begin position="22"/>
        <end position="78"/>
    </location>
</feature>
<dbReference type="GO" id="GO:0005524">
    <property type="term" value="F:ATP binding"/>
    <property type="evidence" value="ECO:0007669"/>
    <property type="project" value="InterPro"/>
</dbReference>